<dbReference type="Proteomes" id="UP000287144">
    <property type="component" value="Unassembled WGS sequence"/>
</dbReference>
<protein>
    <submittedName>
        <fullName evidence="2">Uncharacterized protein</fullName>
    </submittedName>
</protein>
<feature type="compositionally biased region" description="Acidic residues" evidence="1">
    <location>
        <begin position="233"/>
        <end position="249"/>
    </location>
</feature>
<sequence length="281" mass="31030">MGKLYYFQAPTLDINPENPTAPRLGGIYATLETLTGPLNQADHVNVRENLKNMSSNIGFEETVGNKWNVSLGVSAGAAQGLPGTTSLVYAFARDKQNVYSCELLETVSFEPTKEYVSESILASSRVQSFLQDSLFGRKRVYMVTGLKIATGFSKSSTRGTQHGPKLEIGVDATAVGVPVQAGVQLEFGTGNERTISHGRSTNKIVFAYRVIRIKVKRDGEPDYKYRSGGKYDFDEDSDEDEDEEDKWDLEPLDEIDILKDFPDSVKVEIDDKGNHSEAVQV</sequence>
<gene>
    <name evidence="2" type="ORF">CEP52_005800</name>
</gene>
<proteinExistence type="predicted"/>
<keyword evidence="3" id="KW-1185">Reference proteome</keyword>
<feature type="region of interest" description="Disordered" evidence="1">
    <location>
        <begin position="226"/>
        <end position="249"/>
    </location>
</feature>
<name>A0A428TW35_9HYPO</name>
<evidence type="ECO:0000313" key="3">
    <source>
        <dbReference type="Proteomes" id="UP000287144"/>
    </source>
</evidence>
<evidence type="ECO:0000313" key="2">
    <source>
        <dbReference type="EMBL" id="RSM06245.1"/>
    </source>
</evidence>
<evidence type="ECO:0000256" key="1">
    <source>
        <dbReference type="SAM" id="MobiDB-lite"/>
    </source>
</evidence>
<comment type="caution">
    <text evidence="2">The sequence shown here is derived from an EMBL/GenBank/DDBJ whole genome shotgun (WGS) entry which is preliminary data.</text>
</comment>
<reference evidence="2 3" key="1">
    <citation type="submission" date="2017-06" db="EMBL/GenBank/DDBJ databases">
        <title>Comparative genomic analysis of Ambrosia Fusariam Clade fungi.</title>
        <authorList>
            <person name="Stajich J.E."/>
            <person name="Carrillo J."/>
            <person name="Kijimoto T."/>
            <person name="Eskalen A."/>
            <person name="O'Donnell K."/>
            <person name="Kasson M."/>
        </authorList>
    </citation>
    <scope>NUCLEOTIDE SEQUENCE [LARGE SCALE GENOMIC DNA]</scope>
    <source>
        <strain evidence="2 3">NRRL62579</strain>
    </source>
</reference>
<accession>A0A428TW35</accession>
<dbReference type="AlphaFoldDB" id="A0A428TW35"/>
<organism evidence="2 3">
    <name type="scientific">Fusarium oligoseptatum</name>
    <dbReference type="NCBI Taxonomy" id="2604345"/>
    <lineage>
        <taxon>Eukaryota</taxon>
        <taxon>Fungi</taxon>
        <taxon>Dikarya</taxon>
        <taxon>Ascomycota</taxon>
        <taxon>Pezizomycotina</taxon>
        <taxon>Sordariomycetes</taxon>
        <taxon>Hypocreomycetidae</taxon>
        <taxon>Hypocreales</taxon>
        <taxon>Nectriaceae</taxon>
        <taxon>Fusarium</taxon>
        <taxon>Fusarium solani species complex</taxon>
    </lineage>
</organism>
<dbReference type="EMBL" id="NKCK01000047">
    <property type="protein sequence ID" value="RSM06245.1"/>
    <property type="molecule type" value="Genomic_DNA"/>
</dbReference>